<evidence type="ECO:0000313" key="3">
    <source>
        <dbReference type="Proteomes" id="UP000779574"/>
    </source>
</evidence>
<dbReference type="SUPFAM" id="SSF81383">
    <property type="entry name" value="F-box domain"/>
    <property type="match status" value="1"/>
</dbReference>
<proteinExistence type="predicted"/>
<sequence length="110" mass="12508">MPDINNLPNELMVETFSSLNLSGLTKCMRVNKSFKTITEHSAFDKIFFCTKAIRPGDPIDLDKLQINPALDQLSYTSRSKIIDAQLVFFYKEPDGKEGIRNLPLINMLQV</sequence>
<reference evidence="2" key="2">
    <citation type="submission" date="2021-08" db="EMBL/GenBank/DDBJ databases">
        <authorList>
            <person name="Gostincar C."/>
            <person name="Sun X."/>
            <person name="Song Z."/>
            <person name="Gunde-Cimerman N."/>
        </authorList>
    </citation>
    <scope>NUCLEOTIDE SEQUENCE</scope>
    <source>
        <strain evidence="2">EXF-9911</strain>
    </source>
</reference>
<evidence type="ECO:0000313" key="2">
    <source>
        <dbReference type="EMBL" id="KAG9693043.1"/>
    </source>
</evidence>
<dbReference type="OrthoDB" id="10257471at2759"/>
<feature type="domain" description="F-box" evidence="1">
    <location>
        <begin position="1"/>
        <end position="46"/>
    </location>
</feature>
<name>A0A9P8JA97_AURME</name>
<gene>
    <name evidence="2" type="ORF">KCU76_g6255</name>
</gene>
<dbReference type="Pfam" id="PF12937">
    <property type="entry name" value="F-box-like"/>
    <property type="match status" value="1"/>
</dbReference>
<dbReference type="InterPro" id="IPR036047">
    <property type="entry name" value="F-box-like_dom_sf"/>
</dbReference>
<accession>A0A9P8JA97</accession>
<dbReference type="AlphaFoldDB" id="A0A9P8JA97"/>
<protein>
    <recommendedName>
        <fullName evidence="1">F-box domain-containing protein</fullName>
    </recommendedName>
</protein>
<reference evidence="2" key="1">
    <citation type="journal article" date="2021" name="J Fungi (Basel)">
        <title>Virulence traits and population genomics of the black yeast Aureobasidium melanogenum.</title>
        <authorList>
            <person name="Cernosa A."/>
            <person name="Sun X."/>
            <person name="Gostincar C."/>
            <person name="Fang C."/>
            <person name="Gunde-Cimerman N."/>
            <person name="Song Z."/>
        </authorList>
    </citation>
    <scope>NUCLEOTIDE SEQUENCE</scope>
    <source>
        <strain evidence="2">EXF-9911</strain>
    </source>
</reference>
<dbReference type="Gene3D" id="1.20.1280.50">
    <property type="match status" value="1"/>
</dbReference>
<dbReference type="Proteomes" id="UP000779574">
    <property type="component" value="Unassembled WGS sequence"/>
</dbReference>
<comment type="caution">
    <text evidence="2">The sequence shown here is derived from an EMBL/GenBank/DDBJ whole genome shotgun (WGS) entry which is preliminary data.</text>
</comment>
<dbReference type="PROSITE" id="PS50181">
    <property type="entry name" value="FBOX"/>
    <property type="match status" value="1"/>
</dbReference>
<dbReference type="InterPro" id="IPR001810">
    <property type="entry name" value="F-box_dom"/>
</dbReference>
<feature type="non-terminal residue" evidence="2">
    <location>
        <position position="110"/>
    </location>
</feature>
<evidence type="ECO:0000259" key="1">
    <source>
        <dbReference type="PROSITE" id="PS50181"/>
    </source>
</evidence>
<dbReference type="EMBL" id="JAHFXF010000207">
    <property type="protein sequence ID" value="KAG9693043.1"/>
    <property type="molecule type" value="Genomic_DNA"/>
</dbReference>
<organism evidence="2 3">
    <name type="scientific">Aureobasidium melanogenum</name>
    <name type="common">Aureobasidium pullulans var. melanogenum</name>
    <dbReference type="NCBI Taxonomy" id="46634"/>
    <lineage>
        <taxon>Eukaryota</taxon>
        <taxon>Fungi</taxon>
        <taxon>Dikarya</taxon>
        <taxon>Ascomycota</taxon>
        <taxon>Pezizomycotina</taxon>
        <taxon>Dothideomycetes</taxon>
        <taxon>Dothideomycetidae</taxon>
        <taxon>Dothideales</taxon>
        <taxon>Saccotheciaceae</taxon>
        <taxon>Aureobasidium</taxon>
    </lineage>
</organism>